<proteinExistence type="predicted"/>
<feature type="signal peptide" evidence="5">
    <location>
        <begin position="1"/>
        <end position="24"/>
    </location>
</feature>
<keyword evidence="2" id="KW-0812">Transmembrane</keyword>
<sequence length="263" mass="29366">MKMIKTLMPLLLALLMGFTFQAQAADVDYAAAVDKSGKQRMLSQKIAKAYFFLGSNVRPDKAKQQLQDSVALFRKNHNELKAEIKDQGVQEMLAFVDFAIDEYADLASRPYSQENAALVLDLSETLLEASQDIVVKIEGLSKVKKSKIVNISGRQRMLSQRIAKYYIAYQAGFRDQNSVTQLEKAVQEFEQALGYLKQQKLNPPEIDAHLTKVNRLWRIVRGFFLGVEKGGLPVTVFATTDNIMDSMNTVTGLYVKASEASGG</sequence>
<feature type="chain" id="PRO_5030148162" description="NarX-like N-terminal domain-containing protein" evidence="5">
    <location>
        <begin position="25"/>
        <end position="263"/>
    </location>
</feature>
<keyword evidence="4" id="KW-0472">Membrane</keyword>
<dbReference type="GO" id="GO:0016020">
    <property type="term" value="C:membrane"/>
    <property type="evidence" value="ECO:0007669"/>
    <property type="project" value="UniProtKB-SubCell"/>
</dbReference>
<dbReference type="AlphaFoldDB" id="A0A657Q3T1"/>
<gene>
    <name evidence="7" type="ORF">C3L24_04655</name>
</gene>
<evidence type="ECO:0000256" key="3">
    <source>
        <dbReference type="ARBA" id="ARBA00022989"/>
    </source>
</evidence>
<organism evidence="7 8">
    <name type="scientific">Candidatus Sedimenticola endophacoides</name>
    <dbReference type="NCBI Taxonomy" id="2548426"/>
    <lineage>
        <taxon>Bacteria</taxon>
        <taxon>Pseudomonadati</taxon>
        <taxon>Pseudomonadota</taxon>
        <taxon>Gammaproteobacteria</taxon>
        <taxon>Chromatiales</taxon>
        <taxon>Sedimenticolaceae</taxon>
        <taxon>Sedimenticola</taxon>
    </lineage>
</organism>
<comment type="subcellular location">
    <subcellularLocation>
        <location evidence="1">Membrane</location>
        <topology evidence="1">Multi-pass membrane protein</topology>
    </subcellularLocation>
</comment>
<name>A0A657Q3T1_9GAMM</name>
<accession>A0A657Q3T1</accession>
<evidence type="ECO:0000256" key="4">
    <source>
        <dbReference type="ARBA" id="ARBA00023136"/>
    </source>
</evidence>
<reference evidence="7 8" key="1">
    <citation type="submission" date="2018-01" db="EMBL/GenBank/DDBJ databases">
        <title>Novel co-symbiosis in the lucinid bivalve Phacoides pectinatus.</title>
        <authorList>
            <person name="Lim S.J."/>
            <person name="Davis B.G."/>
            <person name="Gill D.E."/>
            <person name="Engel A.S."/>
            <person name="Anderson L.C."/>
            <person name="Campbell B.J."/>
        </authorList>
    </citation>
    <scope>NUCLEOTIDE SEQUENCE [LARGE SCALE GENOMIC DNA]</scope>
    <source>
        <strain evidence="7">N3_P5</strain>
    </source>
</reference>
<keyword evidence="3" id="KW-1133">Transmembrane helix</keyword>
<comment type="caution">
    <text evidence="7">The sequence shown here is derived from an EMBL/GenBank/DDBJ whole genome shotgun (WGS) entry which is preliminary data.</text>
</comment>
<evidence type="ECO:0000313" key="8">
    <source>
        <dbReference type="Proteomes" id="UP000250928"/>
    </source>
</evidence>
<evidence type="ECO:0000256" key="1">
    <source>
        <dbReference type="ARBA" id="ARBA00004141"/>
    </source>
</evidence>
<dbReference type="Proteomes" id="UP000250928">
    <property type="component" value="Unassembled WGS sequence"/>
</dbReference>
<feature type="domain" description="NarX-like N-terminal" evidence="6">
    <location>
        <begin position="144"/>
        <end position="218"/>
    </location>
</feature>
<keyword evidence="5" id="KW-0732">Signal</keyword>
<evidence type="ECO:0000259" key="6">
    <source>
        <dbReference type="Pfam" id="PF13675"/>
    </source>
</evidence>
<dbReference type="InterPro" id="IPR029095">
    <property type="entry name" value="NarX-like_N"/>
</dbReference>
<dbReference type="Pfam" id="PF13675">
    <property type="entry name" value="PilJ"/>
    <property type="match status" value="2"/>
</dbReference>
<dbReference type="EMBL" id="PQCO01000160">
    <property type="protein sequence ID" value="PUE03414.1"/>
    <property type="molecule type" value="Genomic_DNA"/>
</dbReference>
<evidence type="ECO:0000256" key="2">
    <source>
        <dbReference type="ARBA" id="ARBA00022692"/>
    </source>
</evidence>
<feature type="domain" description="NarX-like N-terminal" evidence="6">
    <location>
        <begin position="30"/>
        <end position="86"/>
    </location>
</feature>
<protein>
    <recommendedName>
        <fullName evidence="6">NarX-like N-terminal domain-containing protein</fullName>
    </recommendedName>
</protein>
<evidence type="ECO:0000256" key="5">
    <source>
        <dbReference type="SAM" id="SignalP"/>
    </source>
</evidence>
<evidence type="ECO:0000313" key="7">
    <source>
        <dbReference type="EMBL" id="PUE03414.1"/>
    </source>
</evidence>